<accession>A0AAU9IF33</accession>
<keyword evidence="2" id="KW-1185">Reference proteome</keyword>
<sequence>MKSPLSIIRKSDRLKFCSHDILRDLFEILGPVALRIRRFHSKKNHSKPKKIKIRSLPKNLDGVLGLASFIREVEFLGPEYERLLQSRAATHLNIAKFIYRHLTGSN</sequence>
<dbReference type="AlphaFoldDB" id="A0AAU9IF33"/>
<evidence type="ECO:0000313" key="2">
    <source>
        <dbReference type="Proteomes" id="UP001162131"/>
    </source>
</evidence>
<evidence type="ECO:0000313" key="1">
    <source>
        <dbReference type="EMBL" id="CAG9313565.1"/>
    </source>
</evidence>
<proteinExistence type="predicted"/>
<dbReference type="EMBL" id="CAJZBQ010000011">
    <property type="protein sequence ID" value="CAG9313565.1"/>
    <property type="molecule type" value="Genomic_DNA"/>
</dbReference>
<organism evidence="1 2">
    <name type="scientific">Blepharisma stoltei</name>
    <dbReference type="NCBI Taxonomy" id="1481888"/>
    <lineage>
        <taxon>Eukaryota</taxon>
        <taxon>Sar</taxon>
        <taxon>Alveolata</taxon>
        <taxon>Ciliophora</taxon>
        <taxon>Postciliodesmatophora</taxon>
        <taxon>Heterotrichea</taxon>
        <taxon>Heterotrichida</taxon>
        <taxon>Blepharismidae</taxon>
        <taxon>Blepharisma</taxon>
    </lineage>
</organism>
<gene>
    <name evidence="1" type="ORF">BSTOLATCC_MIC9379</name>
</gene>
<dbReference type="Proteomes" id="UP001162131">
    <property type="component" value="Unassembled WGS sequence"/>
</dbReference>
<name>A0AAU9IF33_9CILI</name>
<comment type="caution">
    <text evidence="1">The sequence shown here is derived from an EMBL/GenBank/DDBJ whole genome shotgun (WGS) entry which is preliminary data.</text>
</comment>
<reference evidence="1" key="1">
    <citation type="submission" date="2021-09" db="EMBL/GenBank/DDBJ databases">
        <authorList>
            <consortium name="AG Swart"/>
            <person name="Singh M."/>
            <person name="Singh A."/>
            <person name="Seah K."/>
            <person name="Emmerich C."/>
        </authorList>
    </citation>
    <scope>NUCLEOTIDE SEQUENCE</scope>
    <source>
        <strain evidence="1">ATCC30299</strain>
    </source>
</reference>
<protein>
    <submittedName>
        <fullName evidence="1">Uncharacterized protein</fullName>
    </submittedName>
</protein>